<dbReference type="RefSeq" id="WP_119350162.1">
    <property type="nucleotide sequence ID" value="NZ_QWET01000007.1"/>
</dbReference>
<dbReference type="Proteomes" id="UP000266441">
    <property type="component" value="Unassembled WGS sequence"/>
</dbReference>
<evidence type="ECO:0008006" key="4">
    <source>
        <dbReference type="Google" id="ProtNLM"/>
    </source>
</evidence>
<sequence>MNREKFKEKAKKGIDDLFARIEELESKKEDLKEKSKAKYREIMAEIKEIEADLEAKFRRMDDAGDGKWAEAKDAFSQSAESFKEAFKHLASLFKSQPSSSENEEKADKD</sequence>
<evidence type="ECO:0000313" key="3">
    <source>
        <dbReference type="Proteomes" id="UP000266441"/>
    </source>
</evidence>
<keyword evidence="3" id="KW-1185">Reference proteome</keyword>
<organism evidence="2 3">
    <name type="scientific">Mariniphaga sediminis</name>
    <dbReference type="NCBI Taxonomy" id="1628158"/>
    <lineage>
        <taxon>Bacteria</taxon>
        <taxon>Pseudomonadati</taxon>
        <taxon>Bacteroidota</taxon>
        <taxon>Bacteroidia</taxon>
        <taxon>Marinilabiliales</taxon>
        <taxon>Prolixibacteraceae</taxon>
        <taxon>Mariniphaga</taxon>
    </lineage>
</organism>
<protein>
    <recommendedName>
        <fullName evidence="4">Coiled coil domain-containing protein</fullName>
    </recommendedName>
</protein>
<feature type="coiled-coil region" evidence="1">
    <location>
        <begin position="7"/>
        <end position="59"/>
    </location>
</feature>
<reference evidence="2 3" key="1">
    <citation type="journal article" date="2015" name="Int. J. Syst. Evol. Microbiol.">
        <title>Mariniphaga sediminis sp. nov., isolated from coastal sediment.</title>
        <authorList>
            <person name="Wang F.Q."/>
            <person name="Shen Q.Y."/>
            <person name="Chen G.J."/>
            <person name="Du Z.J."/>
        </authorList>
    </citation>
    <scope>NUCLEOTIDE SEQUENCE [LARGE SCALE GENOMIC DNA]</scope>
    <source>
        <strain evidence="2 3">SY21</strain>
    </source>
</reference>
<accession>A0A399D492</accession>
<evidence type="ECO:0000313" key="2">
    <source>
        <dbReference type="EMBL" id="RIH65240.1"/>
    </source>
</evidence>
<proteinExistence type="predicted"/>
<dbReference type="OrthoDB" id="827857at2"/>
<name>A0A399D492_9BACT</name>
<gene>
    <name evidence="2" type="ORF">D1164_11690</name>
</gene>
<dbReference type="EMBL" id="QWET01000007">
    <property type="protein sequence ID" value="RIH65240.1"/>
    <property type="molecule type" value="Genomic_DNA"/>
</dbReference>
<comment type="caution">
    <text evidence="2">The sequence shown here is derived from an EMBL/GenBank/DDBJ whole genome shotgun (WGS) entry which is preliminary data.</text>
</comment>
<dbReference type="AlphaFoldDB" id="A0A399D492"/>
<keyword evidence="1" id="KW-0175">Coiled coil</keyword>
<evidence type="ECO:0000256" key="1">
    <source>
        <dbReference type="SAM" id="Coils"/>
    </source>
</evidence>